<protein>
    <recommendedName>
        <fullName evidence="2">histidine kinase</fullName>
        <ecNumber evidence="2">2.7.13.3</ecNumber>
    </recommendedName>
</protein>
<evidence type="ECO:0000313" key="9">
    <source>
        <dbReference type="EMBL" id="GCE27367.1"/>
    </source>
</evidence>
<name>A0A402B7S1_9CHLR</name>
<dbReference type="RefSeq" id="WP_161982135.1">
    <property type="nucleotide sequence ID" value="NZ_BIFT01000001.1"/>
</dbReference>
<dbReference type="InterPro" id="IPR004358">
    <property type="entry name" value="Sig_transdc_His_kin-like_C"/>
</dbReference>
<feature type="compositionally biased region" description="Polar residues" evidence="7">
    <location>
        <begin position="369"/>
        <end position="381"/>
    </location>
</feature>
<accession>A0A402B7S1</accession>
<dbReference type="Gene3D" id="1.10.287.130">
    <property type="match status" value="1"/>
</dbReference>
<dbReference type="PROSITE" id="PS50109">
    <property type="entry name" value="HIS_KIN"/>
    <property type="match status" value="1"/>
</dbReference>
<dbReference type="Pfam" id="PF02518">
    <property type="entry name" value="HATPase_c"/>
    <property type="match status" value="1"/>
</dbReference>
<dbReference type="PANTHER" id="PTHR43711">
    <property type="entry name" value="TWO-COMPONENT HISTIDINE KINASE"/>
    <property type="match status" value="1"/>
</dbReference>
<comment type="catalytic activity">
    <reaction evidence="1">
        <text>ATP + protein L-histidine = ADP + protein N-phospho-L-histidine.</text>
        <dbReference type="EC" id="2.7.13.3"/>
    </reaction>
</comment>
<keyword evidence="10" id="KW-1185">Reference proteome</keyword>
<evidence type="ECO:0000256" key="1">
    <source>
        <dbReference type="ARBA" id="ARBA00000085"/>
    </source>
</evidence>
<dbReference type="Pfam" id="PF00512">
    <property type="entry name" value="HisKA"/>
    <property type="match status" value="1"/>
</dbReference>
<comment type="caution">
    <text evidence="9">The sequence shown here is derived from an EMBL/GenBank/DDBJ whole genome shotgun (WGS) entry which is preliminary data.</text>
</comment>
<dbReference type="EC" id="2.7.13.3" evidence="2"/>
<evidence type="ECO:0000256" key="2">
    <source>
        <dbReference type="ARBA" id="ARBA00012438"/>
    </source>
</evidence>
<evidence type="ECO:0000256" key="6">
    <source>
        <dbReference type="ARBA" id="ARBA00023012"/>
    </source>
</evidence>
<dbReference type="GO" id="GO:0000155">
    <property type="term" value="F:phosphorelay sensor kinase activity"/>
    <property type="evidence" value="ECO:0007669"/>
    <property type="project" value="InterPro"/>
</dbReference>
<dbReference type="PRINTS" id="PR00344">
    <property type="entry name" value="BCTRLSENSOR"/>
</dbReference>
<evidence type="ECO:0000256" key="5">
    <source>
        <dbReference type="ARBA" id="ARBA00022777"/>
    </source>
</evidence>
<dbReference type="Proteomes" id="UP000287171">
    <property type="component" value="Unassembled WGS sequence"/>
</dbReference>
<evidence type="ECO:0000256" key="7">
    <source>
        <dbReference type="SAM" id="MobiDB-lite"/>
    </source>
</evidence>
<keyword evidence="4" id="KW-0808">Transferase</keyword>
<dbReference type="AlphaFoldDB" id="A0A402B7S1"/>
<dbReference type="InterPro" id="IPR003661">
    <property type="entry name" value="HisK_dim/P_dom"/>
</dbReference>
<keyword evidence="3" id="KW-0597">Phosphoprotein</keyword>
<dbReference type="InterPro" id="IPR005467">
    <property type="entry name" value="His_kinase_dom"/>
</dbReference>
<dbReference type="InterPro" id="IPR050736">
    <property type="entry name" value="Sensor_HK_Regulatory"/>
</dbReference>
<feature type="domain" description="Histidine kinase" evidence="8">
    <location>
        <begin position="115"/>
        <end position="363"/>
    </location>
</feature>
<sequence length="391" mass="43513">MRAMCDIAIQSGTIWSCSESPQSPPSMRLIAPLLRPHGIVGLIICTTTCATGFGPGEHRLLYQQLTSLALQVEQALEYTCIQEATCPRTEAPFTSIETSAEHELDLSEQDAFFSMVSHDLRIPLSIIKGYIELLQVYGCTGKDELYAQQMSLESQASYLKNVMEQVQHMEILVEDLLDLSRLQAGQIKLRPAPLDLLALCQRVAQQMKDRVDQQATEQFVIRCIGPIELPPVWADEHRVRQILENLLENAIKYSPEGGLIEIIVSTLYPFTIDRRLQVEDNAGSLFQLSITIRDHGIGIPPWQQAHVFKPFQRLEQPATRQIAGHGLGLYIVRKLIETMHGSIILKSNEGQGTSVTLTLPIAVAAHPSIAQNQNQPDQTLKPTRLLSAANP</sequence>
<dbReference type="InterPro" id="IPR036890">
    <property type="entry name" value="HATPase_C_sf"/>
</dbReference>
<dbReference type="InterPro" id="IPR036097">
    <property type="entry name" value="HisK_dim/P_sf"/>
</dbReference>
<dbReference type="SMART" id="SM00387">
    <property type="entry name" value="HATPase_c"/>
    <property type="match status" value="1"/>
</dbReference>
<dbReference type="EMBL" id="BIFT01000001">
    <property type="protein sequence ID" value="GCE27367.1"/>
    <property type="molecule type" value="Genomic_DNA"/>
</dbReference>
<keyword evidence="6" id="KW-0902">Two-component regulatory system</keyword>
<keyword evidence="5" id="KW-0418">Kinase</keyword>
<organism evidence="9 10">
    <name type="scientific">Dictyobacter alpinus</name>
    <dbReference type="NCBI Taxonomy" id="2014873"/>
    <lineage>
        <taxon>Bacteria</taxon>
        <taxon>Bacillati</taxon>
        <taxon>Chloroflexota</taxon>
        <taxon>Ktedonobacteria</taxon>
        <taxon>Ktedonobacterales</taxon>
        <taxon>Dictyobacteraceae</taxon>
        <taxon>Dictyobacter</taxon>
    </lineage>
</organism>
<dbReference type="SUPFAM" id="SSF47384">
    <property type="entry name" value="Homodimeric domain of signal transducing histidine kinase"/>
    <property type="match status" value="1"/>
</dbReference>
<proteinExistence type="predicted"/>
<evidence type="ECO:0000313" key="10">
    <source>
        <dbReference type="Proteomes" id="UP000287171"/>
    </source>
</evidence>
<dbReference type="CDD" id="cd00082">
    <property type="entry name" value="HisKA"/>
    <property type="match status" value="1"/>
</dbReference>
<gene>
    <name evidence="9" type="ORF">KDA_28510</name>
</gene>
<dbReference type="FunFam" id="3.30.565.10:FF:000006">
    <property type="entry name" value="Sensor histidine kinase WalK"/>
    <property type="match status" value="1"/>
</dbReference>
<dbReference type="SMART" id="SM00388">
    <property type="entry name" value="HisKA"/>
    <property type="match status" value="1"/>
</dbReference>
<dbReference type="InterPro" id="IPR003594">
    <property type="entry name" value="HATPase_dom"/>
</dbReference>
<evidence type="ECO:0000259" key="8">
    <source>
        <dbReference type="PROSITE" id="PS50109"/>
    </source>
</evidence>
<dbReference type="PANTHER" id="PTHR43711:SF31">
    <property type="entry name" value="HISTIDINE KINASE"/>
    <property type="match status" value="1"/>
</dbReference>
<reference evidence="10" key="1">
    <citation type="submission" date="2018-12" db="EMBL/GenBank/DDBJ databases">
        <title>Tengunoibacter tsumagoiensis gen. nov., sp. nov., Dictyobacter kobayashii sp. nov., D. alpinus sp. nov., and D. joshuensis sp. nov. and description of Dictyobacteraceae fam. nov. within the order Ktedonobacterales isolated from Tengu-no-mugimeshi.</title>
        <authorList>
            <person name="Wang C.M."/>
            <person name="Zheng Y."/>
            <person name="Sakai Y."/>
            <person name="Toyoda A."/>
            <person name="Minakuchi Y."/>
            <person name="Abe K."/>
            <person name="Yokota A."/>
            <person name="Yabe S."/>
        </authorList>
    </citation>
    <scope>NUCLEOTIDE SEQUENCE [LARGE SCALE GENOMIC DNA]</scope>
    <source>
        <strain evidence="10">Uno16</strain>
    </source>
</reference>
<evidence type="ECO:0000256" key="3">
    <source>
        <dbReference type="ARBA" id="ARBA00022553"/>
    </source>
</evidence>
<evidence type="ECO:0000256" key="4">
    <source>
        <dbReference type="ARBA" id="ARBA00022679"/>
    </source>
</evidence>
<dbReference type="SUPFAM" id="SSF55874">
    <property type="entry name" value="ATPase domain of HSP90 chaperone/DNA topoisomerase II/histidine kinase"/>
    <property type="match status" value="1"/>
</dbReference>
<dbReference type="Gene3D" id="3.30.565.10">
    <property type="entry name" value="Histidine kinase-like ATPase, C-terminal domain"/>
    <property type="match status" value="1"/>
</dbReference>
<feature type="region of interest" description="Disordered" evidence="7">
    <location>
        <begin position="368"/>
        <end position="391"/>
    </location>
</feature>